<dbReference type="InterPro" id="IPR036388">
    <property type="entry name" value="WH-like_DNA-bd_sf"/>
</dbReference>
<evidence type="ECO:0000313" key="6">
    <source>
        <dbReference type="EMBL" id="ADN74825.1"/>
    </source>
</evidence>
<evidence type="ECO:0000256" key="3">
    <source>
        <dbReference type="ARBA" id="ARBA00023125"/>
    </source>
</evidence>
<evidence type="ECO:0000313" key="7">
    <source>
        <dbReference type="Proteomes" id="UP000006683"/>
    </source>
</evidence>
<name>E1SQL3_FERBD</name>
<dbReference type="PRINTS" id="PR00039">
    <property type="entry name" value="HTHLYSR"/>
</dbReference>
<dbReference type="Pfam" id="PF00126">
    <property type="entry name" value="HTH_1"/>
    <property type="match status" value="1"/>
</dbReference>
<dbReference type="GeneID" id="67180857"/>
<dbReference type="STRING" id="550540.Fbal_0612"/>
<keyword evidence="2" id="KW-0805">Transcription regulation</keyword>
<evidence type="ECO:0000259" key="5">
    <source>
        <dbReference type="PROSITE" id="PS50931"/>
    </source>
</evidence>
<dbReference type="RefSeq" id="WP_013344131.1">
    <property type="nucleotide sequence ID" value="NC_014541.1"/>
</dbReference>
<dbReference type="PANTHER" id="PTHR30537:SF74">
    <property type="entry name" value="HTH-TYPE TRANSCRIPTIONAL REGULATOR TRPI"/>
    <property type="match status" value="1"/>
</dbReference>
<dbReference type="EMBL" id="CP002209">
    <property type="protein sequence ID" value="ADN74825.1"/>
    <property type="molecule type" value="Genomic_DNA"/>
</dbReference>
<dbReference type="PROSITE" id="PS50931">
    <property type="entry name" value="HTH_LYSR"/>
    <property type="match status" value="1"/>
</dbReference>
<proteinExistence type="inferred from homology"/>
<dbReference type="Proteomes" id="UP000006683">
    <property type="component" value="Chromosome"/>
</dbReference>
<protein>
    <submittedName>
        <fullName evidence="6">Transcriptional regulator, LysR family</fullName>
    </submittedName>
</protein>
<dbReference type="AlphaFoldDB" id="E1SQL3"/>
<dbReference type="SUPFAM" id="SSF46785">
    <property type="entry name" value="Winged helix' DNA-binding domain"/>
    <property type="match status" value="1"/>
</dbReference>
<dbReference type="SUPFAM" id="SSF53850">
    <property type="entry name" value="Periplasmic binding protein-like II"/>
    <property type="match status" value="1"/>
</dbReference>
<dbReference type="Gene3D" id="3.40.190.10">
    <property type="entry name" value="Periplasmic binding protein-like II"/>
    <property type="match status" value="2"/>
</dbReference>
<dbReference type="GO" id="GO:0006351">
    <property type="term" value="P:DNA-templated transcription"/>
    <property type="evidence" value="ECO:0007669"/>
    <property type="project" value="TreeGrafter"/>
</dbReference>
<accession>E1SQL3</accession>
<dbReference type="eggNOG" id="COG0583">
    <property type="taxonomic scope" value="Bacteria"/>
</dbReference>
<dbReference type="FunFam" id="1.10.10.10:FF:000001">
    <property type="entry name" value="LysR family transcriptional regulator"/>
    <property type="match status" value="1"/>
</dbReference>
<feature type="domain" description="HTH lysR-type" evidence="5">
    <location>
        <begin position="17"/>
        <end position="74"/>
    </location>
</feature>
<dbReference type="InterPro" id="IPR000847">
    <property type="entry name" value="LysR_HTH_N"/>
</dbReference>
<dbReference type="HOGENOM" id="CLU_039613_37_0_6"/>
<dbReference type="InterPro" id="IPR058163">
    <property type="entry name" value="LysR-type_TF_proteobact-type"/>
</dbReference>
<dbReference type="Pfam" id="PF03466">
    <property type="entry name" value="LysR_substrate"/>
    <property type="match status" value="1"/>
</dbReference>
<keyword evidence="7" id="KW-1185">Reference proteome</keyword>
<sequence length="316" mass="35964">MSTNKPVVTPCSTARLPHLSWFMAFKAVADRQSFTEASRDLHLTQPAISQQVAKLEALLKTKLFFRTSRTVALTDEGKRLYDKIDMPINTLLNVVDEFHAHSDYYTLHIETEPVFSRQVVSQLLPQFLGRHPNLLVAQMLTTQHLDFLPQTELAIKWGESHWEGFDSQFLCGLDYVPVCSPEYLAKYPLNSLADLNKAVLIHDRDTTDWQYWLKYYPVPGLDLQKGHVASECNVVMSLAMSGLGVALCAYQQIQEHLADGTLVLPFPEHKVRHSRAYYILTRKNKPLSPEAVSFVQFMHEAMLSASQPGLYRDTID</sequence>
<dbReference type="OrthoDB" id="5526340at2"/>
<dbReference type="InterPro" id="IPR005119">
    <property type="entry name" value="LysR_subst-bd"/>
</dbReference>
<keyword evidence="4" id="KW-0804">Transcription</keyword>
<dbReference type="InterPro" id="IPR036390">
    <property type="entry name" value="WH_DNA-bd_sf"/>
</dbReference>
<comment type="similarity">
    <text evidence="1">Belongs to the LysR transcriptional regulatory family.</text>
</comment>
<organism evidence="6 7">
    <name type="scientific">Ferrimonas balearica (strain DSM 9799 / CCM 4581 / KCTC 23876 / PAT)</name>
    <dbReference type="NCBI Taxonomy" id="550540"/>
    <lineage>
        <taxon>Bacteria</taxon>
        <taxon>Pseudomonadati</taxon>
        <taxon>Pseudomonadota</taxon>
        <taxon>Gammaproteobacteria</taxon>
        <taxon>Alteromonadales</taxon>
        <taxon>Ferrimonadaceae</taxon>
        <taxon>Ferrimonas</taxon>
    </lineage>
</organism>
<dbReference type="GO" id="GO:0043565">
    <property type="term" value="F:sequence-specific DNA binding"/>
    <property type="evidence" value="ECO:0007669"/>
    <property type="project" value="TreeGrafter"/>
</dbReference>
<evidence type="ECO:0000256" key="1">
    <source>
        <dbReference type="ARBA" id="ARBA00009437"/>
    </source>
</evidence>
<evidence type="ECO:0000256" key="4">
    <source>
        <dbReference type="ARBA" id="ARBA00023163"/>
    </source>
</evidence>
<keyword evidence="3" id="KW-0238">DNA-binding</keyword>
<dbReference type="GO" id="GO:0003700">
    <property type="term" value="F:DNA-binding transcription factor activity"/>
    <property type="evidence" value="ECO:0007669"/>
    <property type="project" value="InterPro"/>
</dbReference>
<dbReference type="Gene3D" id="1.10.10.10">
    <property type="entry name" value="Winged helix-like DNA-binding domain superfamily/Winged helix DNA-binding domain"/>
    <property type="match status" value="1"/>
</dbReference>
<dbReference type="PANTHER" id="PTHR30537">
    <property type="entry name" value="HTH-TYPE TRANSCRIPTIONAL REGULATOR"/>
    <property type="match status" value="1"/>
</dbReference>
<gene>
    <name evidence="6" type="ordered locus">Fbal_0612</name>
</gene>
<reference evidence="6 7" key="1">
    <citation type="journal article" date="2010" name="Stand. Genomic Sci.">
        <title>Complete genome sequence of Ferrimonas balearica type strain (PAT).</title>
        <authorList>
            <person name="Nolan M."/>
            <person name="Sikorski J."/>
            <person name="Davenport K."/>
            <person name="Lucas S."/>
            <person name="Glavina Del Rio T."/>
            <person name="Tice H."/>
            <person name="Cheng J."/>
            <person name="Goodwin L."/>
            <person name="Pitluck S."/>
            <person name="Liolios K."/>
            <person name="Ivanova N."/>
            <person name="Mavromatis K."/>
            <person name="Ovchinnikova G."/>
            <person name="Pati A."/>
            <person name="Chen A."/>
            <person name="Palaniappan K."/>
            <person name="Land M."/>
            <person name="Hauser L."/>
            <person name="Chang Y."/>
            <person name="Jeffries C."/>
            <person name="Tapia R."/>
            <person name="Brettin T."/>
            <person name="Detter J."/>
            <person name="Han C."/>
            <person name="Yasawong M."/>
            <person name="Rohde M."/>
            <person name="Tindall B."/>
            <person name="Goker M."/>
            <person name="Woyke T."/>
            <person name="Bristow J."/>
            <person name="Eisen J."/>
            <person name="Markowitz V."/>
            <person name="Hugenholtz P."/>
            <person name="Kyrpides N."/>
            <person name="Klenk H."/>
            <person name="Lapidus A."/>
        </authorList>
    </citation>
    <scope>NUCLEOTIDE SEQUENCE [LARGE SCALE GENOMIC DNA]</scope>
    <source>
        <strain evidence="7">DSM 9799 / CCM 4581 / KCTC 23876 / PAT</strain>
    </source>
</reference>
<dbReference type="KEGG" id="fbl:Fbal_0612"/>
<evidence type="ECO:0000256" key="2">
    <source>
        <dbReference type="ARBA" id="ARBA00023015"/>
    </source>
</evidence>